<keyword evidence="5" id="KW-0539">Nucleus</keyword>
<evidence type="ECO:0000256" key="5">
    <source>
        <dbReference type="ARBA" id="ARBA00023242"/>
    </source>
</evidence>
<sequence>MGCTKDPVWKLYTTTPARKGTAKTSVVQCLACNSDICTVATSLKTHAAVCLARAYIVGQVAVHFNPSLPATFAPVGRLQIETAEPPAKRSHVQTSFTVCQTKVSVAKKANLDALLAKAMCLFALFDTPAFQAFFAALNASYKLPTPSELSGALLRTCYDATMNETRQFLRACKAATITVDGATDINRRSAMNVMLCVPEPRFLETLDVKIARETAEVLHAHVVGILSRTRRWIADSVTADAAPLPFVAFASDSCNTMRLLRQMLDSPESGFAFTYGCAPHALNNFVKDMCAMDGVCIVLKRTMALVKAVRQVNLLRKLFESLCKVVLQKVLLPILYSSTRWGGAVHMLERVLKLRPVLAALPGHVAGQDVDYEIEEPLAATVNDRGYWKSVDVMCSIMKSITDALVYLEGDGTPLSAVYATFVWIKVHIHEIAPAAWTALRYKGDAKAHLLGRFVYQFDRISTPVHALAFRCDPVFDGMRQRVASKYGVNFINIGSKELLSTARSAIDLLLRKENEERQYATLEEFCAFCEREPSTFDVFAAMANLMPRLVWGQARGLYSNLADLLVPVFSCPTSAAAGERNHKTSKAILTRNRASLMAAKVEMQCAIAYNASQKTRLHVTRRSSKFNKTLIDLLQPQEDVVPVVLLNQVEESSIVADESFDDGFDFDGQDIDRILDTVLDTLAFDQIPDRLLFGEEA</sequence>
<evidence type="ECO:0000313" key="6">
    <source>
        <dbReference type="EMBL" id="OQR85884.1"/>
    </source>
</evidence>
<dbReference type="SUPFAM" id="SSF53098">
    <property type="entry name" value="Ribonuclease H-like"/>
    <property type="match status" value="1"/>
</dbReference>
<protein>
    <submittedName>
        <fullName evidence="6">Uncharacterized protein</fullName>
    </submittedName>
</protein>
<evidence type="ECO:0000256" key="2">
    <source>
        <dbReference type="ARBA" id="ARBA00022723"/>
    </source>
</evidence>
<keyword evidence="2" id="KW-0479">Metal-binding</keyword>
<name>A0A1V9YJH7_ACHHY</name>
<evidence type="ECO:0000256" key="4">
    <source>
        <dbReference type="ARBA" id="ARBA00022833"/>
    </source>
</evidence>
<dbReference type="PANTHER" id="PTHR46481">
    <property type="entry name" value="ZINC FINGER BED DOMAIN-CONTAINING PROTEIN 4"/>
    <property type="match status" value="1"/>
</dbReference>
<evidence type="ECO:0000256" key="1">
    <source>
        <dbReference type="ARBA" id="ARBA00004123"/>
    </source>
</evidence>
<keyword evidence="4" id="KW-0862">Zinc</keyword>
<reference evidence="6 7" key="1">
    <citation type="journal article" date="2014" name="Genome Biol. Evol.">
        <title>The secreted proteins of Achlya hypogyna and Thraustotheca clavata identify the ancestral oomycete secretome and reveal gene acquisitions by horizontal gene transfer.</title>
        <authorList>
            <person name="Misner I."/>
            <person name="Blouin N."/>
            <person name="Leonard G."/>
            <person name="Richards T.A."/>
            <person name="Lane C.E."/>
        </authorList>
    </citation>
    <scope>NUCLEOTIDE SEQUENCE [LARGE SCALE GENOMIC DNA]</scope>
    <source>
        <strain evidence="6 7">ATCC 48635</strain>
    </source>
</reference>
<proteinExistence type="predicted"/>
<dbReference type="EMBL" id="JNBR01001566">
    <property type="protein sequence ID" value="OQR85884.1"/>
    <property type="molecule type" value="Genomic_DNA"/>
</dbReference>
<gene>
    <name evidence="6" type="ORF">ACHHYP_11218</name>
</gene>
<keyword evidence="7" id="KW-1185">Reference proteome</keyword>
<organism evidence="6 7">
    <name type="scientific">Achlya hypogyna</name>
    <name type="common">Oomycete</name>
    <name type="synonym">Protoachlya hypogyna</name>
    <dbReference type="NCBI Taxonomy" id="1202772"/>
    <lineage>
        <taxon>Eukaryota</taxon>
        <taxon>Sar</taxon>
        <taxon>Stramenopiles</taxon>
        <taxon>Oomycota</taxon>
        <taxon>Saprolegniomycetes</taxon>
        <taxon>Saprolegniales</taxon>
        <taxon>Achlyaceae</taxon>
        <taxon>Achlya</taxon>
    </lineage>
</organism>
<dbReference type="OrthoDB" id="65967at2759"/>
<evidence type="ECO:0000313" key="7">
    <source>
        <dbReference type="Proteomes" id="UP000243579"/>
    </source>
</evidence>
<dbReference type="PANTHER" id="PTHR46481:SF10">
    <property type="entry name" value="ZINC FINGER BED DOMAIN-CONTAINING PROTEIN 39"/>
    <property type="match status" value="1"/>
</dbReference>
<dbReference type="GO" id="GO:0008270">
    <property type="term" value="F:zinc ion binding"/>
    <property type="evidence" value="ECO:0007669"/>
    <property type="project" value="UniProtKB-KW"/>
</dbReference>
<dbReference type="InterPro" id="IPR012337">
    <property type="entry name" value="RNaseH-like_sf"/>
</dbReference>
<accession>A0A1V9YJH7</accession>
<comment type="caution">
    <text evidence="6">The sequence shown here is derived from an EMBL/GenBank/DDBJ whole genome shotgun (WGS) entry which is preliminary data.</text>
</comment>
<dbReference type="GO" id="GO:0005634">
    <property type="term" value="C:nucleus"/>
    <property type="evidence" value="ECO:0007669"/>
    <property type="project" value="UniProtKB-SubCell"/>
</dbReference>
<keyword evidence="3" id="KW-0863">Zinc-finger</keyword>
<dbReference type="InterPro" id="IPR052035">
    <property type="entry name" value="ZnF_BED_domain_contain"/>
</dbReference>
<evidence type="ECO:0000256" key="3">
    <source>
        <dbReference type="ARBA" id="ARBA00022771"/>
    </source>
</evidence>
<dbReference type="AlphaFoldDB" id="A0A1V9YJH7"/>
<dbReference type="Proteomes" id="UP000243579">
    <property type="component" value="Unassembled WGS sequence"/>
</dbReference>
<comment type="subcellular location">
    <subcellularLocation>
        <location evidence="1">Nucleus</location>
    </subcellularLocation>
</comment>